<keyword evidence="2" id="KW-0547">Nucleotide-binding</keyword>
<protein>
    <recommendedName>
        <fullName evidence="4">Mur ligase C-terminal domain-containing protein</fullName>
    </recommendedName>
</protein>
<evidence type="ECO:0000259" key="4">
    <source>
        <dbReference type="Pfam" id="PF02875"/>
    </source>
</evidence>
<dbReference type="AlphaFoldDB" id="X1SJ32"/>
<accession>X1SJ32</accession>
<dbReference type="GO" id="GO:0005524">
    <property type="term" value="F:ATP binding"/>
    <property type="evidence" value="ECO:0007669"/>
    <property type="project" value="UniProtKB-KW"/>
</dbReference>
<keyword evidence="3" id="KW-0067">ATP-binding</keyword>
<dbReference type="InterPro" id="IPR004101">
    <property type="entry name" value="Mur_ligase_C"/>
</dbReference>
<evidence type="ECO:0000313" key="5">
    <source>
        <dbReference type="EMBL" id="GAI79151.1"/>
    </source>
</evidence>
<dbReference type="PANTHER" id="PTHR43024:SF1">
    <property type="entry name" value="UDP-N-ACETYLMURAMOYL-TRIPEPTIDE--D-ALANYL-D-ALANINE LIGASE"/>
    <property type="match status" value="1"/>
</dbReference>
<comment type="caution">
    <text evidence="5">The sequence shown here is derived from an EMBL/GenBank/DDBJ whole genome shotgun (WGS) entry which is preliminary data.</text>
</comment>
<proteinExistence type="predicted"/>
<dbReference type="InterPro" id="IPR051046">
    <property type="entry name" value="MurCDEF_CellWall_CoF430Synth"/>
</dbReference>
<dbReference type="InterPro" id="IPR036615">
    <property type="entry name" value="Mur_ligase_C_dom_sf"/>
</dbReference>
<feature type="domain" description="Mur ligase C-terminal" evidence="4">
    <location>
        <begin position="49"/>
        <end position="126"/>
    </location>
</feature>
<evidence type="ECO:0000256" key="1">
    <source>
        <dbReference type="ARBA" id="ARBA00022598"/>
    </source>
</evidence>
<reference evidence="5" key="1">
    <citation type="journal article" date="2014" name="Front. Microbiol.">
        <title>High frequency of phylogenetically diverse reductive dehalogenase-homologous genes in deep subseafloor sedimentary metagenomes.</title>
        <authorList>
            <person name="Kawai M."/>
            <person name="Futagami T."/>
            <person name="Toyoda A."/>
            <person name="Takaki Y."/>
            <person name="Nishi S."/>
            <person name="Hori S."/>
            <person name="Arai W."/>
            <person name="Tsubouchi T."/>
            <person name="Morono Y."/>
            <person name="Uchiyama I."/>
            <person name="Ito T."/>
            <person name="Fujiyama A."/>
            <person name="Inagaki F."/>
            <person name="Takami H."/>
        </authorList>
    </citation>
    <scope>NUCLEOTIDE SEQUENCE</scope>
    <source>
        <strain evidence="5">Expedition CK06-06</strain>
    </source>
</reference>
<gene>
    <name evidence="5" type="ORF">S12H4_16539</name>
</gene>
<dbReference type="SUPFAM" id="SSF53244">
    <property type="entry name" value="MurD-like peptide ligases, peptide-binding domain"/>
    <property type="match status" value="1"/>
</dbReference>
<feature type="non-terminal residue" evidence="5">
    <location>
        <position position="1"/>
    </location>
</feature>
<dbReference type="EMBL" id="BARW01008006">
    <property type="protein sequence ID" value="GAI79151.1"/>
    <property type="molecule type" value="Genomic_DNA"/>
</dbReference>
<name>X1SJ32_9ZZZZ</name>
<dbReference type="SUPFAM" id="SSF53623">
    <property type="entry name" value="MurD-like peptide ligases, catalytic domain"/>
    <property type="match status" value="1"/>
</dbReference>
<dbReference type="PANTHER" id="PTHR43024">
    <property type="entry name" value="UDP-N-ACETYLMURAMOYL-TRIPEPTIDE--D-ALANYL-D-ALANINE LIGASE"/>
    <property type="match status" value="1"/>
</dbReference>
<evidence type="ECO:0000256" key="2">
    <source>
        <dbReference type="ARBA" id="ARBA00022741"/>
    </source>
</evidence>
<sequence length="176" mass="20117">GKEFFIDTKLIGRYNTENVMAAIRVGKFFQVEINSIINAIESYKPENNRSQLYQTSSNTLFLDAYNANPTNMRAAVEDFVLLNYKKKLLILGDMLELGSDALIEHKRIISFLSGKKIKNVLLIGKSFSKTNDNPVYKSFLNTDVFFKWLKANPVKSHYILIKGSRVMQLEKVVEAL</sequence>
<dbReference type="Gene3D" id="3.40.1190.10">
    <property type="entry name" value="Mur-like, catalytic domain"/>
    <property type="match status" value="1"/>
</dbReference>
<dbReference type="GO" id="GO:0016881">
    <property type="term" value="F:acid-amino acid ligase activity"/>
    <property type="evidence" value="ECO:0007669"/>
    <property type="project" value="InterPro"/>
</dbReference>
<keyword evidence="1" id="KW-0436">Ligase</keyword>
<dbReference type="Gene3D" id="3.90.190.20">
    <property type="entry name" value="Mur ligase, C-terminal domain"/>
    <property type="match status" value="1"/>
</dbReference>
<dbReference type="InterPro" id="IPR036565">
    <property type="entry name" value="Mur-like_cat_sf"/>
</dbReference>
<dbReference type="Pfam" id="PF02875">
    <property type="entry name" value="Mur_ligase_C"/>
    <property type="match status" value="1"/>
</dbReference>
<evidence type="ECO:0000256" key="3">
    <source>
        <dbReference type="ARBA" id="ARBA00022840"/>
    </source>
</evidence>
<organism evidence="5">
    <name type="scientific">marine sediment metagenome</name>
    <dbReference type="NCBI Taxonomy" id="412755"/>
    <lineage>
        <taxon>unclassified sequences</taxon>
        <taxon>metagenomes</taxon>
        <taxon>ecological metagenomes</taxon>
    </lineage>
</organism>